<name>A0A238UZF5_9PSEU</name>
<dbReference type="RefSeq" id="WP_089299455.1">
    <property type="nucleotide sequence ID" value="NZ_FZNW01000001.1"/>
</dbReference>
<evidence type="ECO:0000313" key="2">
    <source>
        <dbReference type="EMBL" id="SNR27682.1"/>
    </source>
</evidence>
<dbReference type="InterPro" id="IPR013783">
    <property type="entry name" value="Ig-like_fold"/>
</dbReference>
<protein>
    <recommendedName>
        <fullName evidence="4">Glycoprotein</fullName>
    </recommendedName>
</protein>
<evidence type="ECO:0000313" key="3">
    <source>
        <dbReference type="Proteomes" id="UP000198348"/>
    </source>
</evidence>
<keyword evidence="1" id="KW-0472">Membrane</keyword>
<dbReference type="EMBL" id="FZNW01000001">
    <property type="protein sequence ID" value="SNR27682.1"/>
    <property type="molecule type" value="Genomic_DNA"/>
</dbReference>
<keyword evidence="1" id="KW-1133">Transmembrane helix</keyword>
<organism evidence="2 3">
    <name type="scientific">Haloechinothrix alba</name>
    <dbReference type="NCBI Taxonomy" id="664784"/>
    <lineage>
        <taxon>Bacteria</taxon>
        <taxon>Bacillati</taxon>
        <taxon>Actinomycetota</taxon>
        <taxon>Actinomycetes</taxon>
        <taxon>Pseudonocardiales</taxon>
        <taxon>Pseudonocardiaceae</taxon>
        <taxon>Haloechinothrix</taxon>
    </lineage>
</organism>
<dbReference type="PROSITE" id="PS00430">
    <property type="entry name" value="TONB_DEPENDENT_REC_1"/>
    <property type="match status" value="1"/>
</dbReference>
<keyword evidence="3" id="KW-1185">Reference proteome</keyword>
<sequence>MNKPAGNEVYPVRSTGRHRAAALLLAAGFLLAQALLGQAASTAQPLHVEQERLALDVEHVAPRVVTAGSETLTVTATLTNIGDRTINDLRVRVQLGVQQRGVEDVRTAITGAARTDAQASPFEEVVGLLEPGESTPVTVSVPIGSQGTAEPDALELVEEGLYPLLVNVNGQPEYGGPARLAAFSMVLPVLDPPGGETTERAGRARPVSMLWPIAAPSSVVDESLDNELVLADEELAESMSPGGRLHDLVSAAPGAEDDPGLARSVCFAIDPELVAVADAMTEGYRVGDDGGSGSTVAGDGAEDADQWLQRLRDMVEDRCVLPMPYGNSDPTVLAGPLPELAQAAVDNTDMLEEHLGTPVQAEAFWPHGAVTGDTLRALDEAGATTVFAGQSDVNASGDFDSPTELSASEGVDPRMRAIPTDELTALGFTEQEPANQGPFTVRTAQGRPATAAQNALAALVFRTLPGERGGAEPLVLAPPRTWQPSAAELGRLGDVLDLLVERGMVALEPMSDVLDADTSGHARPAAATSGLATYLPVGLVQEINNLASVINDLDAAMSMDTPTQVAPSELLRPLRSGLLRATSARAQEDPAEAERAVAKVSSELDRLRDMVRVENPGRTISMASETSPLPVVVRNELPVEVTVRIGLHNTIGVQPEPVSDLTMPANTSYTQQIPATALRAGRFSVDVTLSTPGGTDLGEPARLELASTQYGAITVIVTASAAGALLLLAGHRIYRRVRSGDTNSD</sequence>
<evidence type="ECO:0008006" key="4">
    <source>
        <dbReference type="Google" id="ProtNLM"/>
    </source>
</evidence>
<dbReference type="OrthoDB" id="3797035at2"/>
<reference evidence="2 3" key="1">
    <citation type="submission" date="2017-06" db="EMBL/GenBank/DDBJ databases">
        <authorList>
            <person name="Kim H.J."/>
            <person name="Triplett B.A."/>
        </authorList>
    </citation>
    <scope>NUCLEOTIDE SEQUENCE [LARGE SCALE GENOMIC DNA]</scope>
    <source>
        <strain evidence="2 3">DSM 45207</strain>
    </source>
</reference>
<proteinExistence type="predicted"/>
<dbReference type="GO" id="GO:0005975">
    <property type="term" value="P:carbohydrate metabolic process"/>
    <property type="evidence" value="ECO:0007669"/>
    <property type="project" value="UniProtKB-ARBA"/>
</dbReference>
<dbReference type="AlphaFoldDB" id="A0A238UZF5"/>
<dbReference type="InterPro" id="IPR010916">
    <property type="entry name" value="TonB_box_CS"/>
</dbReference>
<feature type="transmembrane region" description="Helical" evidence="1">
    <location>
        <begin position="710"/>
        <end position="729"/>
    </location>
</feature>
<dbReference type="InterPro" id="IPR046112">
    <property type="entry name" value="DUF6049"/>
</dbReference>
<keyword evidence="1" id="KW-0812">Transmembrane</keyword>
<dbReference type="Gene3D" id="2.60.40.10">
    <property type="entry name" value="Immunoglobulins"/>
    <property type="match status" value="1"/>
</dbReference>
<dbReference type="Pfam" id="PF19516">
    <property type="entry name" value="DUF6049"/>
    <property type="match status" value="1"/>
</dbReference>
<dbReference type="Proteomes" id="UP000198348">
    <property type="component" value="Unassembled WGS sequence"/>
</dbReference>
<gene>
    <name evidence="2" type="ORF">SAMN06265360_101104</name>
</gene>
<evidence type="ECO:0000256" key="1">
    <source>
        <dbReference type="SAM" id="Phobius"/>
    </source>
</evidence>
<accession>A0A238UZF5</accession>